<reference evidence="2 3" key="1">
    <citation type="submission" date="2018-10" db="EMBL/GenBank/DDBJ databases">
        <title>Genomic Encyclopedia of Type Strains, Phase IV (KMG-IV): sequencing the most valuable type-strain genomes for metagenomic binning, comparative biology and taxonomic classification.</title>
        <authorList>
            <person name="Goeker M."/>
        </authorList>
    </citation>
    <scope>NUCLEOTIDE SEQUENCE [LARGE SCALE GENOMIC DNA]</scope>
    <source>
        <strain evidence="2 3">DSM 15521</strain>
    </source>
</reference>
<organism evidence="2 3">
    <name type="scientific">Thermovibrio guaymasensis</name>
    <dbReference type="NCBI Taxonomy" id="240167"/>
    <lineage>
        <taxon>Bacteria</taxon>
        <taxon>Pseudomonadati</taxon>
        <taxon>Aquificota</taxon>
        <taxon>Aquificia</taxon>
        <taxon>Desulfurobacteriales</taxon>
        <taxon>Desulfurobacteriaceae</taxon>
        <taxon>Thermovibrio</taxon>
    </lineage>
</organism>
<dbReference type="AlphaFoldDB" id="A0A420W5D5"/>
<dbReference type="InterPro" id="IPR006437">
    <property type="entry name" value="Phage_terminase_lsu"/>
</dbReference>
<dbReference type="PANTHER" id="PTHR39184:SF1">
    <property type="entry name" value="PBSX PHAGE TERMINASE LARGE SUBUNIT"/>
    <property type="match status" value="1"/>
</dbReference>
<gene>
    <name evidence="2" type="ORF">C7457_1672</name>
</gene>
<dbReference type="InterPro" id="IPR035412">
    <property type="entry name" value="Terminase_L_N"/>
</dbReference>
<dbReference type="InterPro" id="IPR052380">
    <property type="entry name" value="Viral_DNA_packaging_terminase"/>
</dbReference>
<dbReference type="InterPro" id="IPR027417">
    <property type="entry name" value="P-loop_NTPase"/>
</dbReference>
<evidence type="ECO:0000313" key="3">
    <source>
        <dbReference type="Proteomes" id="UP000280881"/>
    </source>
</evidence>
<protein>
    <submittedName>
        <fullName evidence="2">Phage terminase large subunit</fullName>
    </submittedName>
</protein>
<proteinExistence type="predicted"/>
<accession>A0A420W5D5</accession>
<evidence type="ECO:0000313" key="2">
    <source>
        <dbReference type="EMBL" id="RKQ59887.1"/>
    </source>
</evidence>
<comment type="caution">
    <text evidence="2">The sequence shown here is derived from an EMBL/GenBank/DDBJ whole genome shotgun (WGS) entry which is preliminary data.</text>
</comment>
<evidence type="ECO:0000259" key="1">
    <source>
        <dbReference type="Pfam" id="PF04466"/>
    </source>
</evidence>
<dbReference type="Gene3D" id="3.30.420.240">
    <property type="match status" value="1"/>
</dbReference>
<sequence>MQTSKPKPKPSLNPVLRSFWTTKARNKILFGGRASSKSWDAAGMAIFLANRYKLRFLCVRQLQNKIEESVYSLLKIQIERFGLQDNFRILDNKIISKVTGSEFLFYGLWRHITEIKSIESIDILWSEESHALTEAQWEVLEPTIRKEGSECWIIFNPNLVSDFVWQNFVVDPPANTLIRHINYNENPFLSQTALDVIADKKRRDPDGFAHIYDGMPRADDDMSIIKASWVEAALDAHKLLNLDDTGRSYLGFDVADAGKDKCALVHRKGIVAYWSDEWKAREDELLKSATRTYNEAIRLNALIHYDSTGVGAGVGAKVNELNREKKTNVQHSKFVAGGGVHEPDKFYQPKITNKDFFANAKAQAWWLVADKFRLTYQVIQAIKNGTEIPKHKPEDLISISSDMPNLHRLKVELSIPHRDEDRLGRVMVESKQDLAKRDVKSPNLADAFIMAYAPVKRSMNLNSSALQDAYSSLGIRNV</sequence>
<dbReference type="Proteomes" id="UP000280881">
    <property type="component" value="Unassembled WGS sequence"/>
</dbReference>
<dbReference type="PANTHER" id="PTHR39184">
    <property type="match status" value="1"/>
</dbReference>
<dbReference type="Pfam" id="PF04466">
    <property type="entry name" value="Terminase_3"/>
    <property type="match status" value="1"/>
</dbReference>
<dbReference type="RefSeq" id="WP_211321837.1">
    <property type="nucleotide sequence ID" value="NZ_RBIE01000006.1"/>
</dbReference>
<dbReference type="EMBL" id="RBIE01000006">
    <property type="protein sequence ID" value="RKQ59887.1"/>
    <property type="molecule type" value="Genomic_DNA"/>
</dbReference>
<dbReference type="Gene3D" id="3.40.50.300">
    <property type="entry name" value="P-loop containing nucleotide triphosphate hydrolases"/>
    <property type="match status" value="1"/>
</dbReference>
<keyword evidence="3" id="KW-1185">Reference proteome</keyword>
<dbReference type="NCBIfam" id="TIGR01547">
    <property type="entry name" value="phage_term_2"/>
    <property type="match status" value="1"/>
</dbReference>
<feature type="domain" description="Phage terminase large subunit N-terminal" evidence="1">
    <location>
        <begin position="25"/>
        <end position="214"/>
    </location>
</feature>
<name>A0A420W5D5_9BACT</name>